<keyword evidence="4 7" id="KW-0554">One-carbon metabolism</keyword>
<evidence type="ECO:0000256" key="2">
    <source>
        <dbReference type="ARBA" id="ARBA00009539"/>
    </source>
</evidence>
<evidence type="ECO:0000256" key="6">
    <source>
        <dbReference type="ARBA" id="ARBA00023002"/>
    </source>
</evidence>
<reference evidence="9" key="1">
    <citation type="submission" date="2024-07" db="EMBL/GenBank/DDBJ databases">
        <authorList>
            <person name="Li X.-J."/>
            <person name="Wang X."/>
        </authorList>
    </citation>
    <scope>NUCLEOTIDE SEQUENCE</scope>
    <source>
        <strain evidence="9">HSP-334</strain>
    </source>
</reference>
<dbReference type="InterPro" id="IPR012259">
    <property type="entry name" value="DHFR"/>
</dbReference>
<dbReference type="CDD" id="cd00209">
    <property type="entry name" value="DHFR"/>
    <property type="match status" value="1"/>
</dbReference>
<dbReference type="PANTHER" id="PTHR48069">
    <property type="entry name" value="DIHYDROFOLATE REDUCTASE"/>
    <property type="match status" value="1"/>
</dbReference>
<dbReference type="InterPro" id="IPR001796">
    <property type="entry name" value="DHFR_dom"/>
</dbReference>
<evidence type="ECO:0000259" key="8">
    <source>
        <dbReference type="PROSITE" id="PS51330"/>
    </source>
</evidence>
<evidence type="ECO:0000256" key="5">
    <source>
        <dbReference type="ARBA" id="ARBA00022857"/>
    </source>
</evidence>
<accession>A0AB39VIV5</accession>
<comment type="similarity">
    <text evidence="2 7">Belongs to the dihydrofolate reductase family.</text>
</comment>
<dbReference type="EMBL" id="CP165644">
    <property type="protein sequence ID" value="XDU67687.1"/>
    <property type="molecule type" value="Genomic_DNA"/>
</dbReference>
<evidence type="ECO:0000256" key="7">
    <source>
        <dbReference type="PIRNR" id="PIRNR000194"/>
    </source>
</evidence>
<organism evidence="9">
    <name type="scientific">Leptotrichia rugosa</name>
    <dbReference type="NCBI Taxonomy" id="3239302"/>
    <lineage>
        <taxon>Bacteria</taxon>
        <taxon>Fusobacteriati</taxon>
        <taxon>Fusobacteriota</taxon>
        <taxon>Fusobacteriia</taxon>
        <taxon>Fusobacteriales</taxon>
        <taxon>Leptotrichiaceae</taxon>
        <taxon>Leptotrichia</taxon>
    </lineage>
</organism>
<dbReference type="SUPFAM" id="SSF53597">
    <property type="entry name" value="Dihydrofolate reductase-like"/>
    <property type="match status" value="1"/>
</dbReference>
<dbReference type="EC" id="1.5.1.3" evidence="3 7"/>
<dbReference type="RefSeq" id="WP_369711819.1">
    <property type="nucleotide sequence ID" value="NZ_CP165644.1"/>
</dbReference>
<dbReference type="InterPro" id="IPR024072">
    <property type="entry name" value="DHFR-like_dom_sf"/>
</dbReference>
<dbReference type="KEGG" id="lrug:AB8B22_04530"/>
<dbReference type="GO" id="GO:0050661">
    <property type="term" value="F:NADP binding"/>
    <property type="evidence" value="ECO:0007669"/>
    <property type="project" value="InterPro"/>
</dbReference>
<gene>
    <name evidence="9" type="ORF">AB8B22_04530</name>
</gene>
<dbReference type="PROSITE" id="PS51330">
    <property type="entry name" value="DHFR_2"/>
    <property type="match status" value="1"/>
</dbReference>
<evidence type="ECO:0000256" key="1">
    <source>
        <dbReference type="ARBA" id="ARBA00004903"/>
    </source>
</evidence>
<keyword evidence="6 7" id="KW-0560">Oxidoreductase</keyword>
<dbReference type="GO" id="GO:0046452">
    <property type="term" value="P:dihydrofolate metabolic process"/>
    <property type="evidence" value="ECO:0007669"/>
    <property type="project" value="TreeGrafter"/>
</dbReference>
<dbReference type="GO" id="GO:0004146">
    <property type="term" value="F:dihydrofolate reductase activity"/>
    <property type="evidence" value="ECO:0007669"/>
    <property type="project" value="UniProtKB-EC"/>
</dbReference>
<sequence length="162" mass="19171">MYSLIVAIGKNNEIGKENKLLWHISEDLKNFKKVTSGKKIIMGRKTFESIGRPLPNRENIVLSKTIKKDDNSILIFDDFSKLIEKFKDSDEEIFIIGGEKVYKKSLELGIVDKMYISYINFEDEMADAYFPKIDFKNWEKVFEKKYENWKFCIFDKVKKEKS</sequence>
<dbReference type="GO" id="GO:0046655">
    <property type="term" value="P:folic acid metabolic process"/>
    <property type="evidence" value="ECO:0007669"/>
    <property type="project" value="TreeGrafter"/>
</dbReference>
<evidence type="ECO:0000256" key="4">
    <source>
        <dbReference type="ARBA" id="ARBA00022563"/>
    </source>
</evidence>
<comment type="catalytic activity">
    <reaction evidence="7">
        <text>(6S)-5,6,7,8-tetrahydrofolate + NADP(+) = 7,8-dihydrofolate + NADPH + H(+)</text>
        <dbReference type="Rhea" id="RHEA:15009"/>
        <dbReference type="ChEBI" id="CHEBI:15378"/>
        <dbReference type="ChEBI" id="CHEBI:57451"/>
        <dbReference type="ChEBI" id="CHEBI:57453"/>
        <dbReference type="ChEBI" id="CHEBI:57783"/>
        <dbReference type="ChEBI" id="CHEBI:58349"/>
        <dbReference type="EC" id="1.5.1.3"/>
    </reaction>
</comment>
<proteinExistence type="inferred from homology"/>
<dbReference type="GO" id="GO:0006730">
    <property type="term" value="P:one-carbon metabolic process"/>
    <property type="evidence" value="ECO:0007669"/>
    <property type="project" value="UniProtKB-KW"/>
</dbReference>
<dbReference type="Gene3D" id="3.40.430.10">
    <property type="entry name" value="Dihydrofolate Reductase, subunit A"/>
    <property type="match status" value="1"/>
</dbReference>
<dbReference type="PRINTS" id="PR00070">
    <property type="entry name" value="DHFR"/>
</dbReference>
<dbReference type="Pfam" id="PF00186">
    <property type="entry name" value="DHFR_1"/>
    <property type="match status" value="1"/>
</dbReference>
<keyword evidence="5 7" id="KW-0521">NADP</keyword>
<dbReference type="GO" id="GO:0005829">
    <property type="term" value="C:cytosol"/>
    <property type="evidence" value="ECO:0007669"/>
    <property type="project" value="TreeGrafter"/>
</dbReference>
<feature type="domain" description="DHFR" evidence="8">
    <location>
        <begin position="1"/>
        <end position="162"/>
    </location>
</feature>
<dbReference type="PANTHER" id="PTHR48069:SF3">
    <property type="entry name" value="DIHYDROFOLATE REDUCTASE"/>
    <property type="match status" value="1"/>
</dbReference>
<name>A0AB39VIV5_9FUSO</name>
<comment type="function">
    <text evidence="7">Key enzyme in folate metabolism. Catalyzes an essential reaction for de novo glycine and purine synthesis, and for DNA precursor synthesis.</text>
</comment>
<evidence type="ECO:0000313" key="9">
    <source>
        <dbReference type="EMBL" id="XDU67687.1"/>
    </source>
</evidence>
<dbReference type="PIRSF" id="PIRSF000194">
    <property type="entry name" value="DHFR"/>
    <property type="match status" value="1"/>
</dbReference>
<dbReference type="AlphaFoldDB" id="A0AB39VIV5"/>
<evidence type="ECO:0000256" key="3">
    <source>
        <dbReference type="ARBA" id="ARBA00012856"/>
    </source>
</evidence>
<dbReference type="GO" id="GO:0046654">
    <property type="term" value="P:tetrahydrofolate biosynthetic process"/>
    <property type="evidence" value="ECO:0007669"/>
    <property type="project" value="InterPro"/>
</dbReference>
<comment type="pathway">
    <text evidence="1 7">Cofactor biosynthesis; tetrahydrofolate biosynthesis; 5,6,7,8-tetrahydrofolate from 7,8-dihydrofolate: step 1/1.</text>
</comment>
<protein>
    <recommendedName>
        <fullName evidence="3 7">Dihydrofolate reductase</fullName>
        <ecNumber evidence="3 7">1.5.1.3</ecNumber>
    </recommendedName>
</protein>